<proteinExistence type="predicted"/>
<reference evidence="1" key="1">
    <citation type="submission" date="2025-03" db="EMBL/GenBank/DDBJ databases">
        <authorList>
            <consortium name="ELIXIR-Norway"/>
            <consortium name="Elixir Norway"/>
        </authorList>
    </citation>
    <scope>NUCLEOTIDE SEQUENCE</scope>
</reference>
<sequence length="138" mass="13909">MSGARAAGAPAQHRGQGQGAPALLRREGSSRQASSRLGGSASDCPAASGRQERGRGTPKSGRGKTLCGWKPRQLPRGGPDLLPSGAPAPAPVGCRGAGPTSALPAARARPSFPDPGWRIAGTAKDFGNNSVPGPHRVY</sequence>
<gene>
    <name evidence="1" type="ORF">MRATA1EN22A_LOCUS22071</name>
</gene>
<dbReference type="EMBL" id="OZ243562">
    <property type="protein sequence ID" value="CAN0498268.1"/>
    <property type="molecule type" value="Genomic_DNA"/>
</dbReference>
<evidence type="ECO:0000313" key="2">
    <source>
        <dbReference type="Proteomes" id="UP001162501"/>
    </source>
</evidence>
<organism evidence="1 2">
    <name type="scientific">Rangifer tarandus platyrhynchus</name>
    <name type="common">Svalbard reindeer</name>
    <dbReference type="NCBI Taxonomy" id="3082113"/>
    <lineage>
        <taxon>Eukaryota</taxon>
        <taxon>Metazoa</taxon>
        <taxon>Chordata</taxon>
        <taxon>Craniata</taxon>
        <taxon>Vertebrata</taxon>
        <taxon>Euteleostomi</taxon>
        <taxon>Mammalia</taxon>
        <taxon>Eutheria</taxon>
        <taxon>Laurasiatheria</taxon>
        <taxon>Artiodactyla</taxon>
        <taxon>Ruminantia</taxon>
        <taxon>Pecora</taxon>
        <taxon>Cervidae</taxon>
        <taxon>Odocoileinae</taxon>
        <taxon>Rangifer</taxon>
    </lineage>
</organism>
<dbReference type="Proteomes" id="UP001162501">
    <property type="component" value="Chromosome 34"/>
</dbReference>
<accession>A0ACB1MIY4</accession>
<name>A0ACB1MIY4_RANTA</name>
<protein>
    <submittedName>
        <fullName evidence="1">Uncharacterized protein</fullName>
    </submittedName>
</protein>
<evidence type="ECO:0000313" key="1">
    <source>
        <dbReference type="EMBL" id="CAN0498268.1"/>
    </source>
</evidence>